<proteinExistence type="inferred from homology"/>
<dbReference type="OrthoDB" id="9788773at2"/>
<dbReference type="InterPro" id="IPR002912">
    <property type="entry name" value="ACT_dom"/>
</dbReference>
<accession>A0A1W1VMM7</accession>
<dbReference type="PROSITE" id="PS51671">
    <property type="entry name" value="ACT"/>
    <property type="match status" value="1"/>
</dbReference>
<keyword evidence="4" id="KW-1185">Reference proteome</keyword>
<name>A0A1W1VMM7_DESTI</name>
<dbReference type="PIRSF" id="PIRSF025624">
    <property type="entry name" value="ACT_PheB"/>
    <property type="match status" value="1"/>
</dbReference>
<reference evidence="3 4" key="1">
    <citation type="submission" date="2017-04" db="EMBL/GenBank/DDBJ databases">
        <authorList>
            <person name="Afonso C.L."/>
            <person name="Miller P.J."/>
            <person name="Scott M.A."/>
            <person name="Spackman E."/>
            <person name="Goraichik I."/>
            <person name="Dimitrov K.M."/>
            <person name="Suarez D.L."/>
            <person name="Swayne D.E."/>
        </authorList>
    </citation>
    <scope>NUCLEOTIDE SEQUENCE [LARGE SCALE GENOMIC DNA]</scope>
    <source>
        <strain evidence="3 4">DSM 11270</strain>
    </source>
</reference>
<dbReference type="STRING" id="656914.SAMN00017405_0215"/>
<dbReference type="AlphaFoldDB" id="A0A1W1VMM7"/>
<feature type="domain" description="ACT" evidence="2">
    <location>
        <begin position="79"/>
        <end position="154"/>
    </location>
</feature>
<dbReference type="HAMAP" id="MF_00707">
    <property type="entry name" value="UPF0735"/>
    <property type="match status" value="1"/>
</dbReference>
<dbReference type="InterPro" id="IPR008310">
    <property type="entry name" value="UPF0735_ACT_dom-cont"/>
</dbReference>
<evidence type="ECO:0000313" key="3">
    <source>
        <dbReference type="EMBL" id="SMB94480.1"/>
    </source>
</evidence>
<evidence type="ECO:0000313" key="4">
    <source>
        <dbReference type="Proteomes" id="UP000192731"/>
    </source>
</evidence>
<protein>
    <recommendedName>
        <fullName evidence="1">UPF0735 ACT domain-containing protein SAMN00017405_0215</fullName>
    </recommendedName>
</protein>
<dbReference type="EMBL" id="FWWT01000022">
    <property type="protein sequence ID" value="SMB94480.1"/>
    <property type="molecule type" value="Genomic_DNA"/>
</dbReference>
<sequence>MDRGGANVYNRKKKFYIVSKEILPEAIIKTAKVKEVLAQKKAETVNEAVLMVGLSRSAFYKYRDGVFPFYEASKERIVTIMVIMNHTSGVLSTCLNVIAETKGSVLTINQGIPLQDVAYVSISIETAGMDINIEELIDALNNISGIKKVEIVGQS</sequence>
<dbReference type="RefSeq" id="WP_084054033.1">
    <property type="nucleotide sequence ID" value="NZ_FWWT01000022.1"/>
</dbReference>
<comment type="similarity">
    <text evidence="1">Belongs to the UPF0735 family.</text>
</comment>
<evidence type="ECO:0000259" key="2">
    <source>
        <dbReference type="PROSITE" id="PS51671"/>
    </source>
</evidence>
<dbReference type="CDD" id="cd04888">
    <property type="entry name" value="ACT_PheB-BS"/>
    <property type="match status" value="1"/>
</dbReference>
<dbReference type="NCBIfam" id="NF003361">
    <property type="entry name" value="PRK04435.1"/>
    <property type="match status" value="1"/>
</dbReference>
<evidence type="ECO:0000256" key="1">
    <source>
        <dbReference type="HAMAP-Rule" id="MF_00707"/>
    </source>
</evidence>
<organism evidence="3 4">
    <name type="scientific">Desulfonispora thiosulfatigenes DSM 11270</name>
    <dbReference type="NCBI Taxonomy" id="656914"/>
    <lineage>
        <taxon>Bacteria</taxon>
        <taxon>Bacillati</taxon>
        <taxon>Bacillota</taxon>
        <taxon>Clostridia</taxon>
        <taxon>Eubacteriales</taxon>
        <taxon>Peptococcaceae</taxon>
        <taxon>Desulfonispora</taxon>
    </lineage>
</organism>
<dbReference type="Proteomes" id="UP000192731">
    <property type="component" value="Unassembled WGS sequence"/>
</dbReference>
<gene>
    <name evidence="3" type="ORF">SAMN00017405_0215</name>
</gene>
<dbReference type="SUPFAM" id="SSF55021">
    <property type="entry name" value="ACT-like"/>
    <property type="match status" value="1"/>
</dbReference>
<dbReference type="InterPro" id="IPR045865">
    <property type="entry name" value="ACT-like_dom_sf"/>
</dbReference>